<keyword evidence="5 7" id="KW-0808">Transferase</keyword>
<dbReference type="GO" id="GO:0009231">
    <property type="term" value="P:riboflavin biosynthetic process"/>
    <property type="evidence" value="ECO:0007669"/>
    <property type="project" value="UniProtKB-UniRule"/>
</dbReference>
<dbReference type="InterPro" id="IPR036467">
    <property type="entry name" value="LS/RS_sf"/>
</dbReference>
<dbReference type="EC" id="2.5.1.78" evidence="3 7"/>
<feature type="active site" description="Proton donor" evidence="7">
    <location>
        <position position="93"/>
    </location>
</feature>
<dbReference type="GO" id="GO:0005829">
    <property type="term" value="C:cytosol"/>
    <property type="evidence" value="ECO:0007669"/>
    <property type="project" value="TreeGrafter"/>
</dbReference>
<feature type="binding site" evidence="7">
    <location>
        <begin position="85"/>
        <end position="87"/>
    </location>
    <ligand>
        <name>5-amino-6-(D-ribitylamino)uracil</name>
        <dbReference type="ChEBI" id="CHEBI:15934"/>
    </ligand>
</feature>
<proteinExistence type="inferred from homology"/>
<dbReference type="AlphaFoldDB" id="A0AAE3N7N4"/>
<comment type="caution">
    <text evidence="7">Lacks conserved residue(s) required for the propagation of feature annotation.</text>
</comment>
<dbReference type="HAMAP" id="MF_00178">
    <property type="entry name" value="Lumazine_synth"/>
    <property type="match status" value="1"/>
</dbReference>
<name>A0AAE3N7N4_9BURK</name>
<protein>
    <recommendedName>
        <fullName evidence="3 7">6,7-dimethyl-8-ribityllumazine synthase</fullName>
        <shortName evidence="7">DMRL synthase</shortName>
        <shortName evidence="7">LS</shortName>
        <shortName evidence="7">Lumazine synthase</shortName>
        <ecNumber evidence="3 7">2.5.1.78</ecNumber>
    </recommendedName>
</protein>
<dbReference type="PANTHER" id="PTHR21058">
    <property type="entry name" value="6,7-DIMETHYL-8-RIBITYLLUMAZINE SYNTHASE DMRL SYNTHASE LUMAZINE SYNTHASE"/>
    <property type="match status" value="1"/>
</dbReference>
<feature type="binding site" evidence="7">
    <location>
        <position position="132"/>
    </location>
    <ligand>
        <name>(2S)-2-hydroxy-3-oxobutyl phosphate</name>
        <dbReference type="ChEBI" id="CHEBI:58830"/>
    </ligand>
</feature>
<dbReference type="Pfam" id="PF00885">
    <property type="entry name" value="DMRL_synthase"/>
    <property type="match status" value="1"/>
</dbReference>
<dbReference type="Gene3D" id="3.40.50.960">
    <property type="entry name" value="Lumazine/riboflavin synthase"/>
    <property type="match status" value="1"/>
</dbReference>
<sequence>MSQLNDLPLSSTVASGDQRIALVEAQWHSDIVHQARDAFLEEMARQGFARDRIDIFDVPGAFEIPLHAQRLARSGRYAAVVCCALVVDGGIYRHEFVATTVVNALMTLQLDTGVPMISAVLTPHHFHEHIEHRKYFHRHFAIKGTEAAQACVKTIAGLQQVDALLAG</sequence>
<feature type="binding site" evidence="7">
    <location>
        <position position="27"/>
    </location>
    <ligand>
        <name>5-amino-6-(D-ribitylamino)uracil</name>
        <dbReference type="ChEBI" id="CHEBI:15934"/>
    </ligand>
</feature>
<evidence type="ECO:0000256" key="1">
    <source>
        <dbReference type="ARBA" id="ARBA00004917"/>
    </source>
</evidence>
<comment type="similarity">
    <text evidence="2 7">Belongs to the DMRL synthase family.</text>
</comment>
<gene>
    <name evidence="7" type="primary">ribH</name>
    <name evidence="8" type="ORF">PGB34_06860</name>
</gene>
<evidence type="ECO:0000256" key="2">
    <source>
        <dbReference type="ARBA" id="ARBA00007424"/>
    </source>
</evidence>
<dbReference type="NCBIfam" id="NF009084">
    <property type="entry name" value="PRK12419.1"/>
    <property type="match status" value="1"/>
</dbReference>
<comment type="catalytic activity">
    <reaction evidence="6 7">
        <text>(2S)-2-hydroxy-3-oxobutyl phosphate + 5-amino-6-(D-ribitylamino)uracil = 6,7-dimethyl-8-(1-D-ribityl)lumazine + phosphate + 2 H2O + H(+)</text>
        <dbReference type="Rhea" id="RHEA:26152"/>
        <dbReference type="ChEBI" id="CHEBI:15377"/>
        <dbReference type="ChEBI" id="CHEBI:15378"/>
        <dbReference type="ChEBI" id="CHEBI:15934"/>
        <dbReference type="ChEBI" id="CHEBI:43474"/>
        <dbReference type="ChEBI" id="CHEBI:58201"/>
        <dbReference type="ChEBI" id="CHEBI:58830"/>
        <dbReference type="EC" id="2.5.1.78"/>
    </reaction>
</comment>
<organism evidence="8 9">
    <name type="scientific">Xenophilus arseniciresistens</name>
    <dbReference type="NCBI Taxonomy" id="1283306"/>
    <lineage>
        <taxon>Bacteria</taxon>
        <taxon>Pseudomonadati</taxon>
        <taxon>Pseudomonadota</taxon>
        <taxon>Betaproteobacteria</taxon>
        <taxon>Burkholderiales</taxon>
        <taxon>Comamonadaceae</taxon>
        <taxon>Xenophilus</taxon>
    </lineage>
</organism>
<dbReference type="GO" id="GO:0000906">
    <property type="term" value="F:6,7-dimethyl-8-ribityllumazine synthase activity"/>
    <property type="evidence" value="ECO:0007669"/>
    <property type="project" value="UniProtKB-UniRule"/>
</dbReference>
<comment type="function">
    <text evidence="7">Catalyzes the formation of 6,7-dimethyl-8-ribityllumazine by condensation of 5-amino-6-(D-ribitylamino)uracil with 3,4-dihydroxy-2-butanone 4-phosphate. This is the penultimate step in the biosynthesis of riboflavin.</text>
</comment>
<accession>A0AAE3N7N4</accession>
<evidence type="ECO:0000256" key="5">
    <source>
        <dbReference type="ARBA" id="ARBA00022679"/>
    </source>
</evidence>
<evidence type="ECO:0000256" key="6">
    <source>
        <dbReference type="ARBA" id="ARBA00048785"/>
    </source>
</evidence>
<dbReference type="SUPFAM" id="SSF52121">
    <property type="entry name" value="Lumazine synthase"/>
    <property type="match status" value="1"/>
</dbReference>
<dbReference type="InterPro" id="IPR002180">
    <property type="entry name" value="LS/RS"/>
</dbReference>
<dbReference type="PANTHER" id="PTHR21058:SF0">
    <property type="entry name" value="6,7-DIMETHYL-8-RIBITYLLUMAZINE SYNTHASE"/>
    <property type="match status" value="1"/>
</dbReference>
<comment type="pathway">
    <text evidence="1 7">Cofactor biosynthesis; riboflavin biosynthesis; riboflavin from 2-hydroxy-3-oxobutyl phosphate and 5-amino-6-(D-ribitylamino)uracil: step 1/2.</text>
</comment>
<feature type="binding site" evidence="7">
    <location>
        <position position="118"/>
    </location>
    <ligand>
        <name>5-amino-6-(D-ribitylamino)uracil</name>
        <dbReference type="ChEBI" id="CHEBI:15934"/>
    </ligand>
</feature>
<evidence type="ECO:0000256" key="7">
    <source>
        <dbReference type="HAMAP-Rule" id="MF_00178"/>
    </source>
</evidence>
<evidence type="ECO:0000256" key="3">
    <source>
        <dbReference type="ARBA" id="ARBA00012664"/>
    </source>
</evidence>
<evidence type="ECO:0000313" key="8">
    <source>
        <dbReference type="EMBL" id="MDA7416083.1"/>
    </source>
</evidence>
<dbReference type="NCBIfam" id="TIGR00114">
    <property type="entry name" value="lumazine-synth"/>
    <property type="match status" value="1"/>
</dbReference>
<evidence type="ECO:0000256" key="4">
    <source>
        <dbReference type="ARBA" id="ARBA00022619"/>
    </source>
</evidence>
<dbReference type="InterPro" id="IPR034964">
    <property type="entry name" value="LS"/>
</dbReference>
<dbReference type="GO" id="GO:0009349">
    <property type="term" value="C:riboflavin synthase complex"/>
    <property type="evidence" value="ECO:0007669"/>
    <property type="project" value="UniProtKB-UniRule"/>
</dbReference>
<feature type="binding site" evidence="7">
    <location>
        <begin position="61"/>
        <end position="63"/>
    </location>
    <ligand>
        <name>5-amino-6-(D-ribitylamino)uracil</name>
        <dbReference type="ChEBI" id="CHEBI:15934"/>
    </ligand>
</feature>
<keyword evidence="4 7" id="KW-0686">Riboflavin biosynthesis</keyword>
<keyword evidence="9" id="KW-1185">Reference proteome</keyword>
<evidence type="ECO:0000313" key="9">
    <source>
        <dbReference type="Proteomes" id="UP001212602"/>
    </source>
</evidence>
<dbReference type="RefSeq" id="WP_271427316.1">
    <property type="nucleotide sequence ID" value="NZ_JAQIPB010000002.1"/>
</dbReference>
<reference evidence="8" key="1">
    <citation type="submission" date="2023-01" db="EMBL/GenBank/DDBJ databases">
        <title>Xenophilus mangrovi sp. nov., isolated from soil of Mangrove nature reserve.</title>
        <authorList>
            <person name="Xu S."/>
            <person name="Liu Z."/>
            <person name="Xu Y."/>
        </authorList>
    </citation>
    <scope>NUCLEOTIDE SEQUENCE</scope>
    <source>
        <strain evidence="8">YW8</strain>
    </source>
</reference>
<comment type="caution">
    <text evidence="8">The sequence shown here is derived from an EMBL/GenBank/DDBJ whole genome shotgun (WGS) entry which is preliminary data.</text>
</comment>
<dbReference type="Proteomes" id="UP001212602">
    <property type="component" value="Unassembled WGS sequence"/>
</dbReference>
<dbReference type="EMBL" id="JAQIPB010000002">
    <property type="protein sequence ID" value="MDA7416083.1"/>
    <property type="molecule type" value="Genomic_DNA"/>
</dbReference>